<protein>
    <recommendedName>
        <fullName evidence="5">SH3 domain-containing protein</fullName>
    </recommendedName>
</protein>
<dbReference type="PANTHER" id="PTHR15629">
    <property type="entry name" value="SH3YL1 PROTEIN"/>
    <property type="match status" value="1"/>
</dbReference>
<feature type="domain" description="SH3" evidence="5">
    <location>
        <begin position="441"/>
        <end position="500"/>
    </location>
</feature>
<dbReference type="Pfam" id="PF04366">
    <property type="entry name" value="Ysc84"/>
    <property type="match status" value="1"/>
</dbReference>
<dbReference type="CDD" id="cd11525">
    <property type="entry name" value="SYLF_SH3YL1_like"/>
    <property type="match status" value="1"/>
</dbReference>
<dbReference type="GO" id="GO:0051666">
    <property type="term" value="P:actin cortical patch localization"/>
    <property type="evidence" value="ECO:0007669"/>
    <property type="project" value="TreeGrafter"/>
</dbReference>
<gene>
    <name evidence="6" type="ORF">BOTBODRAFT_26380</name>
</gene>
<dbReference type="STRING" id="930990.A0A067MXR3"/>
<dbReference type="InterPro" id="IPR033643">
    <property type="entry name" value="SYLF_SH3YL1-like"/>
</dbReference>
<dbReference type="InterPro" id="IPR001452">
    <property type="entry name" value="SH3_domain"/>
</dbReference>
<dbReference type="PROSITE" id="PS50002">
    <property type="entry name" value="SH3"/>
    <property type="match status" value="1"/>
</dbReference>
<dbReference type="FunFam" id="2.30.30.40:FF:000100">
    <property type="entry name" value="SH3 domain-containing YSC84-like protein 1"/>
    <property type="match status" value="1"/>
</dbReference>
<dbReference type="InterPro" id="IPR036028">
    <property type="entry name" value="SH3-like_dom_sf"/>
</dbReference>
<dbReference type="PRINTS" id="PR00452">
    <property type="entry name" value="SH3DOMAIN"/>
</dbReference>
<dbReference type="Proteomes" id="UP000027195">
    <property type="component" value="Unassembled WGS sequence"/>
</dbReference>
<comment type="similarity">
    <text evidence="1">Belongs to the SH3YL1 family.</text>
</comment>
<feature type="compositionally biased region" description="Pro residues" evidence="4">
    <location>
        <begin position="346"/>
        <end position="356"/>
    </location>
</feature>
<dbReference type="PANTHER" id="PTHR15629:SF2">
    <property type="entry name" value="SH3 DOMAIN-CONTAINING YSC84-LIKE PROTEIN 1"/>
    <property type="match status" value="1"/>
</dbReference>
<dbReference type="GO" id="GO:0035091">
    <property type="term" value="F:phosphatidylinositol binding"/>
    <property type="evidence" value="ECO:0007669"/>
    <property type="project" value="TreeGrafter"/>
</dbReference>
<feature type="compositionally biased region" description="Polar residues" evidence="4">
    <location>
        <begin position="406"/>
        <end position="423"/>
    </location>
</feature>
<dbReference type="GO" id="GO:0051017">
    <property type="term" value="P:actin filament bundle assembly"/>
    <property type="evidence" value="ECO:0007669"/>
    <property type="project" value="TreeGrafter"/>
</dbReference>
<organism evidence="6 7">
    <name type="scientific">Botryobasidium botryosum (strain FD-172 SS1)</name>
    <dbReference type="NCBI Taxonomy" id="930990"/>
    <lineage>
        <taxon>Eukaryota</taxon>
        <taxon>Fungi</taxon>
        <taxon>Dikarya</taxon>
        <taxon>Basidiomycota</taxon>
        <taxon>Agaricomycotina</taxon>
        <taxon>Agaricomycetes</taxon>
        <taxon>Cantharellales</taxon>
        <taxon>Botryobasidiaceae</taxon>
        <taxon>Botryobasidium</taxon>
    </lineage>
</organism>
<dbReference type="GO" id="GO:0030479">
    <property type="term" value="C:actin cortical patch"/>
    <property type="evidence" value="ECO:0007669"/>
    <property type="project" value="TreeGrafter"/>
</dbReference>
<feature type="compositionally biased region" description="Polar residues" evidence="4">
    <location>
        <begin position="359"/>
        <end position="377"/>
    </location>
</feature>
<evidence type="ECO:0000313" key="7">
    <source>
        <dbReference type="Proteomes" id="UP000027195"/>
    </source>
</evidence>
<dbReference type="Pfam" id="PF00018">
    <property type="entry name" value="SH3_1"/>
    <property type="match status" value="1"/>
</dbReference>
<evidence type="ECO:0000259" key="5">
    <source>
        <dbReference type="PROSITE" id="PS50002"/>
    </source>
</evidence>
<evidence type="ECO:0000256" key="1">
    <source>
        <dbReference type="ARBA" id="ARBA00007761"/>
    </source>
</evidence>
<dbReference type="CDD" id="cd11842">
    <property type="entry name" value="SH3_Ysc84p_like"/>
    <property type="match status" value="1"/>
</dbReference>
<keyword evidence="2 3" id="KW-0728">SH3 domain</keyword>
<feature type="region of interest" description="Disordered" evidence="4">
    <location>
        <begin position="287"/>
        <end position="431"/>
    </location>
</feature>
<evidence type="ECO:0000313" key="6">
    <source>
        <dbReference type="EMBL" id="KDQ20379.1"/>
    </source>
</evidence>
<evidence type="ECO:0000256" key="4">
    <source>
        <dbReference type="SAM" id="MobiDB-lite"/>
    </source>
</evidence>
<keyword evidence="7" id="KW-1185">Reference proteome</keyword>
<dbReference type="InterPro" id="IPR051702">
    <property type="entry name" value="SH3_domain_YSC84-like"/>
</dbReference>
<feature type="compositionally biased region" description="Polar residues" evidence="4">
    <location>
        <begin position="290"/>
        <end position="327"/>
    </location>
</feature>
<dbReference type="Gene3D" id="2.30.30.40">
    <property type="entry name" value="SH3 Domains"/>
    <property type="match status" value="1"/>
</dbReference>
<dbReference type="EMBL" id="KL198017">
    <property type="protein sequence ID" value="KDQ20379.1"/>
    <property type="molecule type" value="Genomic_DNA"/>
</dbReference>
<dbReference type="FunCoup" id="A0A067MXR3">
    <property type="interactions" value="32"/>
</dbReference>
<proteinExistence type="inferred from homology"/>
<sequence length="500" mass="53205">MKSPLPQPLPKECQKAAKILRSFITTSQSGLDGVIPRHVLREAKGFAIFTVVKAGFMFSARAGAGVVIARLDDGSWSAPSAIGTAGMGFGGQLGAEITDFLIILNSRSAVRSFMSAGSLTIGGSLSVAVGPLGRNGEASGALSTSGKMAAMYSYSKSKGLFGGLSVEGSVIVERQDANALAYGSDVSVKMLLSGVVPPPPWAEELINALQKCTGGIEGWVDEQPPRTPTEVDYSFQGLGSAKDGSRSRFGSPFASPFSPGWGKKKRPVTSYFPENDTYHTVPGVRYSDDQAYTTPTHQPYQDQFKASNPYKSAATNGTSFQLNSQKPLATPTPKFETHFESDFDPLAPPVSAPPPHRLSLSTPKLSQPPTSFNQSSPHGGGPPTKRMEPRDPTPFARSDHFIPTHRTGTSIPAASTPDLSSRSRPPVQLETKKGLREPLTEGIGRAIALFDFNAQEAGDLSFAKGDVLVILKKTGTSEDWWTGKINGREGIFPANFVEVV</sequence>
<accession>A0A067MXR3</accession>
<dbReference type="OrthoDB" id="443981at2759"/>
<dbReference type="AlphaFoldDB" id="A0A067MXR3"/>
<name>A0A067MXR3_BOTB1</name>
<dbReference type="InParanoid" id="A0A067MXR3"/>
<dbReference type="SUPFAM" id="SSF50044">
    <property type="entry name" value="SH3-domain"/>
    <property type="match status" value="1"/>
</dbReference>
<feature type="compositionally biased region" description="Basic and acidic residues" evidence="4">
    <location>
        <begin position="385"/>
        <end position="402"/>
    </location>
</feature>
<evidence type="ECO:0000256" key="2">
    <source>
        <dbReference type="ARBA" id="ARBA00022443"/>
    </source>
</evidence>
<dbReference type="SMART" id="SM00326">
    <property type="entry name" value="SH3"/>
    <property type="match status" value="1"/>
</dbReference>
<dbReference type="HOGENOM" id="CLU_015320_2_2_1"/>
<dbReference type="GO" id="GO:0051015">
    <property type="term" value="F:actin filament binding"/>
    <property type="evidence" value="ECO:0007669"/>
    <property type="project" value="TreeGrafter"/>
</dbReference>
<evidence type="ECO:0000256" key="3">
    <source>
        <dbReference type="PROSITE-ProRule" id="PRU00192"/>
    </source>
</evidence>
<reference evidence="7" key="1">
    <citation type="journal article" date="2014" name="Proc. Natl. Acad. Sci. U.S.A.">
        <title>Extensive sampling of basidiomycete genomes demonstrates inadequacy of the white-rot/brown-rot paradigm for wood decay fungi.</title>
        <authorList>
            <person name="Riley R."/>
            <person name="Salamov A.A."/>
            <person name="Brown D.W."/>
            <person name="Nagy L.G."/>
            <person name="Floudas D."/>
            <person name="Held B.W."/>
            <person name="Levasseur A."/>
            <person name="Lombard V."/>
            <person name="Morin E."/>
            <person name="Otillar R."/>
            <person name="Lindquist E.A."/>
            <person name="Sun H."/>
            <person name="LaButti K.M."/>
            <person name="Schmutz J."/>
            <person name="Jabbour D."/>
            <person name="Luo H."/>
            <person name="Baker S.E."/>
            <person name="Pisabarro A.G."/>
            <person name="Walton J.D."/>
            <person name="Blanchette R.A."/>
            <person name="Henrissat B."/>
            <person name="Martin F."/>
            <person name="Cullen D."/>
            <person name="Hibbett D.S."/>
            <person name="Grigoriev I.V."/>
        </authorList>
    </citation>
    <scope>NUCLEOTIDE SEQUENCE [LARGE SCALE GENOMIC DNA]</scope>
    <source>
        <strain evidence="7">FD-172 SS1</strain>
    </source>
</reference>
<dbReference type="InterPro" id="IPR007461">
    <property type="entry name" value="Ysc84_actin-binding"/>
</dbReference>